<organism evidence="2 3">
    <name type="scientific">Kineococcus radiotolerans</name>
    <dbReference type="NCBI Taxonomy" id="131568"/>
    <lineage>
        <taxon>Bacteria</taxon>
        <taxon>Bacillati</taxon>
        <taxon>Actinomycetota</taxon>
        <taxon>Actinomycetes</taxon>
        <taxon>Kineosporiales</taxon>
        <taxon>Kineosporiaceae</taxon>
        <taxon>Kineococcus</taxon>
    </lineage>
</organism>
<reference evidence="2 3" key="1">
    <citation type="submission" date="2020-08" db="EMBL/GenBank/DDBJ databases">
        <title>The Agave Microbiome: Exploring the role of microbial communities in plant adaptations to desert environments.</title>
        <authorList>
            <person name="Partida-Martinez L.P."/>
        </authorList>
    </citation>
    <scope>NUCLEOTIDE SEQUENCE [LARGE SCALE GENOMIC DNA]</scope>
    <source>
        <strain evidence="2 3">AS2.23</strain>
    </source>
</reference>
<evidence type="ECO:0000313" key="3">
    <source>
        <dbReference type="Proteomes" id="UP000533269"/>
    </source>
</evidence>
<reference evidence="2 3" key="2">
    <citation type="submission" date="2020-08" db="EMBL/GenBank/DDBJ databases">
        <authorList>
            <person name="Partida-Martinez L."/>
            <person name="Huntemann M."/>
            <person name="Clum A."/>
            <person name="Wang J."/>
            <person name="Palaniappan K."/>
            <person name="Ritter S."/>
            <person name="Chen I.-M."/>
            <person name="Stamatis D."/>
            <person name="Reddy T."/>
            <person name="O'Malley R."/>
            <person name="Daum C."/>
            <person name="Shapiro N."/>
            <person name="Ivanova N."/>
            <person name="Kyrpides N."/>
            <person name="Woyke T."/>
        </authorList>
    </citation>
    <scope>NUCLEOTIDE SEQUENCE [LARGE SCALE GENOMIC DNA]</scope>
    <source>
        <strain evidence="2 3">AS2.23</strain>
    </source>
</reference>
<evidence type="ECO:0000256" key="1">
    <source>
        <dbReference type="SAM" id="MobiDB-lite"/>
    </source>
</evidence>
<dbReference type="Gene3D" id="2.30.110.10">
    <property type="entry name" value="Electron Transport, Fmn-binding Protein, Chain A"/>
    <property type="match status" value="1"/>
</dbReference>
<sequence length="180" mass="19221">MGYRSTSTSAADDGRARTGSGAEPAPPVDGGRTNVTPHLQDRRPPRWLVQHLANPLVRRLAPTRWGSRLPVAVLTVTGRRTGRRFEVPVGVHEVAGRRLVFTDAPWRLNFRGGAAAELLSAGRLSAVHVRLVEDPAEVGALFRAAFAAGTTPAQIALAIPAGHDPSDEELAAQRHVLVLS</sequence>
<dbReference type="RefSeq" id="WP_183390034.1">
    <property type="nucleotide sequence ID" value="NZ_JACHVY010000001.1"/>
</dbReference>
<dbReference type="InterPro" id="IPR012349">
    <property type="entry name" value="Split_barrel_FMN-bd"/>
</dbReference>
<name>A0A7W4TI49_KINRA</name>
<evidence type="ECO:0000313" key="2">
    <source>
        <dbReference type="EMBL" id="MBB2899364.1"/>
    </source>
</evidence>
<dbReference type="AlphaFoldDB" id="A0A7W4TI49"/>
<comment type="caution">
    <text evidence="2">The sequence shown here is derived from an EMBL/GenBank/DDBJ whole genome shotgun (WGS) entry which is preliminary data.</text>
</comment>
<protein>
    <recommendedName>
        <fullName evidence="4">Deazaflavin-dependent nitroreductase family protein</fullName>
    </recommendedName>
</protein>
<dbReference type="Proteomes" id="UP000533269">
    <property type="component" value="Unassembled WGS sequence"/>
</dbReference>
<proteinExistence type="predicted"/>
<accession>A0A7W4TI49</accession>
<evidence type="ECO:0008006" key="4">
    <source>
        <dbReference type="Google" id="ProtNLM"/>
    </source>
</evidence>
<feature type="region of interest" description="Disordered" evidence="1">
    <location>
        <begin position="1"/>
        <end position="43"/>
    </location>
</feature>
<feature type="compositionally biased region" description="Polar residues" evidence="1">
    <location>
        <begin position="1"/>
        <end position="10"/>
    </location>
</feature>
<dbReference type="EMBL" id="JACHVY010000001">
    <property type="protein sequence ID" value="MBB2899364.1"/>
    <property type="molecule type" value="Genomic_DNA"/>
</dbReference>
<gene>
    <name evidence="2" type="ORF">FHR75_000152</name>
</gene>